<evidence type="ECO:0000256" key="5">
    <source>
        <dbReference type="ARBA" id="ARBA00022989"/>
    </source>
</evidence>
<evidence type="ECO:0000256" key="1">
    <source>
        <dbReference type="ARBA" id="ARBA00004479"/>
    </source>
</evidence>
<keyword evidence="11" id="KW-1185">Reference proteome</keyword>
<evidence type="ECO:0000256" key="4">
    <source>
        <dbReference type="ARBA" id="ARBA00022729"/>
    </source>
</evidence>
<dbReference type="InterPro" id="IPR011162">
    <property type="entry name" value="MHC_I/II-like_Ag-recog"/>
</dbReference>
<dbReference type="InterPro" id="IPR013783">
    <property type="entry name" value="Ig-like_fold"/>
</dbReference>
<protein>
    <recommendedName>
        <fullName evidence="9">Ig-like domain-containing protein</fullName>
    </recommendedName>
</protein>
<keyword evidence="3 8" id="KW-0812">Transmembrane</keyword>
<dbReference type="Pfam" id="PF07654">
    <property type="entry name" value="C1-set"/>
    <property type="match status" value="1"/>
</dbReference>
<dbReference type="InterPro" id="IPR007110">
    <property type="entry name" value="Ig-like_dom"/>
</dbReference>
<keyword evidence="4" id="KW-0732">Signal</keyword>
<comment type="similarity">
    <text evidence="2">Belongs to the MHC class II family.</text>
</comment>
<feature type="domain" description="Ig-like" evidence="9">
    <location>
        <begin position="107"/>
        <end position="166"/>
    </location>
</feature>
<dbReference type="InterPro" id="IPR036179">
    <property type="entry name" value="Ig-like_dom_sf"/>
</dbReference>
<dbReference type="Gene3D" id="3.10.320.10">
    <property type="entry name" value="Class II Histocompatibility Antigen, M Beta Chain, Chain B, domain 1"/>
    <property type="match status" value="1"/>
</dbReference>
<evidence type="ECO:0000256" key="7">
    <source>
        <dbReference type="ARBA" id="ARBA00023180"/>
    </source>
</evidence>
<dbReference type="PANTHER" id="PTHR19944:SF86">
    <property type="entry name" value="HLA CLASS II HISTOCOMPATIBILITY ANTIGEN, DR ALPHA CHAIN"/>
    <property type="match status" value="1"/>
</dbReference>
<dbReference type="Pfam" id="PF00993">
    <property type="entry name" value="MHC_II_alpha"/>
    <property type="match status" value="1"/>
</dbReference>
<evidence type="ECO:0000256" key="6">
    <source>
        <dbReference type="ARBA" id="ARBA00023157"/>
    </source>
</evidence>
<dbReference type="GO" id="GO:0019882">
    <property type="term" value="P:antigen processing and presentation"/>
    <property type="evidence" value="ECO:0007669"/>
    <property type="project" value="InterPro"/>
</dbReference>
<comment type="subcellular location">
    <subcellularLocation>
        <location evidence="1">Membrane</location>
        <topology evidence="1">Single-pass type I membrane protein</topology>
    </subcellularLocation>
</comment>
<dbReference type="Ensembl" id="ENSSRHT00000050415.1">
    <property type="protein sequence ID" value="ENSSRHP00000049033.1"/>
    <property type="gene ID" value="ENSSRHG00000024591.1"/>
</dbReference>
<keyword evidence="8" id="KW-0472">Membrane</keyword>
<evidence type="ECO:0000313" key="11">
    <source>
        <dbReference type="Proteomes" id="UP000472270"/>
    </source>
</evidence>
<dbReference type="InterPro" id="IPR001003">
    <property type="entry name" value="MHC_II_a_N"/>
</dbReference>
<dbReference type="Proteomes" id="UP000472270">
    <property type="component" value="Unassembled WGS sequence"/>
</dbReference>
<dbReference type="AlphaFoldDB" id="A0A673JBI8"/>
<dbReference type="PANTHER" id="PTHR19944">
    <property type="entry name" value="MHC CLASS II-RELATED"/>
    <property type="match status" value="1"/>
</dbReference>
<accession>A0A673JBI8</accession>
<keyword evidence="5 8" id="KW-1133">Transmembrane helix</keyword>
<feature type="transmembrane region" description="Helical" evidence="8">
    <location>
        <begin position="190"/>
        <end position="215"/>
    </location>
</feature>
<dbReference type="GO" id="GO:0042613">
    <property type="term" value="C:MHC class II protein complex"/>
    <property type="evidence" value="ECO:0007669"/>
    <property type="project" value="InterPro"/>
</dbReference>
<dbReference type="SUPFAM" id="SSF48726">
    <property type="entry name" value="Immunoglobulin"/>
    <property type="match status" value="1"/>
</dbReference>
<reference evidence="10" key="1">
    <citation type="submission" date="2025-08" db="UniProtKB">
        <authorList>
            <consortium name="Ensembl"/>
        </authorList>
    </citation>
    <scope>IDENTIFICATION</scope>
</reference>
<dbReference type="PROSITE" id="PS50835">
    <property type="entry name" value="IG_LIKE"/>
    <property type="match status" value="1"/>
</dbReference>
<dbReference type="GO" id="GO:0006955">
    <property type="term" value="P:immune response"/>
    <property type="evidence" value="ECO:0007669"/>
    <property type="project" value="InterPro"/>
</dbReference>
<keyword evidence="7" id="KW-0325">Glycoprotein</keyword>
<evidence type="ECO:0000256" key="8">
    <source>
        <dbReference type="SAM" id="Phobius"/>
    </source>
</evidence>
<evidence type="ECO:0000313" key="10">
    <source>
        <dbReference type="Ensembl" id="ENSSRHP00000049033.1"/>
    </source>
</evidence>
<evidence type="ECO:0000256" key="3">
    <source>
        <dbReference type="ARBA" id="ARBA00022692"/>
    </source>
</evidence>
<dbReference type="Gene3D" id="2.60.40.10">
    <property type="entry name" value="Immunoglobulins"/>
    <property type="match status" value="1"/>
</dbReference>
<proteinExistence type="inferred from homology"/>
<dbReference type="InterPro" id="IPR003597">
    <property type="entry name" value="Ig_C1-set"/>
</dbReference>
<dbReference type="InterPro" id="IPR014745">
    <property type="entry name" value="MHC_II_a/b_N"/>
</dbReference>
<organism evidence="10 11">
    <name type="scientific">Sinocyclocheilus rhinocerous</name>
    <dbReference type="NCBI Taxonomy" id="307959"/>
    <lineage>
        <taxon>Eukaryota</taxon>
        <taxon>Metazoa</taxon>
        <taxon>Chordata</taxon>
        <taxon>Craniata</taxon>
        <taxon>Vertebrata</taxon>
        <taxon>Euteleostomi</taxon>
        <taxon>Actinopterygii</taxon>
        <taxon>Neopterygii</taxon>
        <taxon>Teleostei</taxon>
        <taxon>Ostariophysi</taxon>
        <taxon>Cypriniformes</taxon>
        <taxon>Cyprinidae</taxon>
        <taxon>Cyprininae</taxon>
        <taxon>Sinocyclocheilus</taxon>
    </lineage>
</organism>
<dbReference type="InterPro" id="IPR050160">
    <property type="entry name" value="MHC/Immunoglobulin"/>
</dbReference>
<evidence type="ECO:0000256" key="2">
    <source>
        <dbReference type="ARBA" id="ARBA00007394"/>
    </source>
</evidence>
<keyword evidence="6" id="KW-1015">Disulfide bond</keyword>
<reference evidence="10" key="2">
    <citation type="submission" date="2025-09" db="UniProtKB">
        <authorList>
            <consortium name="Ensembl"/>
        </authorList>
    </citation>
    <scope>IDENTIFICATION</scope>
</reference>
<sequence length="221" mass="24188">VSSCLLKLSLGISGFYYAHCISVVHEYVGIHGCSETDGEDMHELDEEEMWHADFNQKRGVVTLPDFANPLEFPHFYETSVIEMTGCKSDVAFLTKIFKSPPPEMDAPHTSIYLKDDVELGVQNTLICHVTGFYPPSLSISWTTNNMVPSTSSPLLSSNLLKSSFSCYNFHASSNFLCMYFPDVDVALPSVGPAVFCGVGLTLGLLGVAAGTFLLIKGNHFN</sequence>
<dbReference type="SMART" id="SM00920">
    <property type="entry name" value="MHC_II_alpha"/>
    <property type="match status" value="1"/>
</dbReference>
<evidence type="ECO:0000259" key="9">
    <source>
        <dbReference type="PROSITE" id="PS50835"/>
    </source>
</evidence>
<name>A0A673JBI8_9TELE</name>
<dbReference type="SUPFAM" id="SSF54452">
    <property type="entry name" value="MHC antigen-recognition domain"/>
    <property type="match status" value="1"/>
</dbReference>